<comment type="similarity">
    <text evidence="1">Belongs to the short-chain dehydrogenases/reductases (SDR) family.</text>
</comment>
<evidence type="ECO:0000313" key="4">
    <source>
        <dbReference type="Proteomes" id="UP000473325"/>
    </source>
</evidence>
<dbReference type="PANTHER" id="PTHR42760:SF133">
    <property type="entry name" value="3-OXOACYL-[ACYL-CARRIER-PROTEIN] REDUCTASE"/>
    <property type="match status" value="1"/>
</dbReference>
<keyword evidence="2" id="KW-0560">Oxidoreductase</keyword>
<dbReference type="PRINTS" id="PR00080">
    <property type="entry name" value="SDRFAMILY"/>
</dbReference>
<evidence type="ECO:0000256" key="2">
    <source>
        <dbReference type="ARBA" id="ARBA00023002"/>
    </source>
</evidence>
<dbReference type="SUPFAM" id="SSF51735">
    <property type="entry name" value="NAD(P)-binding Rossmann-fold domains"/>
    <property type="match status" value="1"/>
</dbReference>
<comment type="caution">
    <text evidence="3">The sequence shown here is derived from an EMBL/GenBank/DDBJ whole genome shotgun (WGS) entry which is preliminary data.</text>
</comment>
<dbReference type="PRINTS" id="PR00081">
    <property type="entry name" value="GDHRDH"/>
</dbReference>
<evidence type="ECO:0000256" key="1">
    <source>
        <dbReference type="ARBA" id="ARBA00006484"/>
    </source>
</evidence>
<name>A0A6L7EXY4_9ACTN</name>
<dbReference type="Proteomes" id="UP000473325">
    <property type="component" value="Unassembled WGS sequence"/>
</dbReference>
<accession>A0A6L7EXY4</accession>
<dbReference type="FunFam" id="3.40.50.720:FF:000084">
    <property type="entry name" value="Short-chain dehydrogenase reductase"/>
    <property type="match status" value="1"/>
</dbReference>
<sequence length="262" mass="26827">MTAGDGRLEGKVVVLTGAARGQGAAEASALLSAGATVVATDVLDFETADPQAQGWDAGRLVRRHLDVTDADGWAGLAAWLAETHGRVDALVNNAGVAARERLPHVTLDAWRRTFDVNVTGPMLGIQALVPLMAPGSSIVNICSVAAVSGHAAAAYTASKWALRGLTRSASLELGARGIRVNAVMPGLVDTPLMASASPAFVDAALAEIPLGRIGTPADIAPAVVFLCSDDSAYFNGAELVIDGGLTAHVSHKRIADDTRPPA</sequence>
<dbReference type="InterPro" id="IPR036291">
    <property type="entry name" value="NAD(P)-bd_dom_sf"/>
</dbReference>
<dbReference type="InterPro" id="IPR002347">
    <property type="entry name" value="SDR_fam"/>
</dbReference>
<dbReference type="RefSeq" id="WP_160874526.1">
    <property type="nucleotide sequence ID" value="NZ_WUEK01000001.1"/>
</dbReference>
<proteinExistence type="inferred from homology"/>
<dbReference type="Gene3D" id="3.40.50.720">
    <property type="entry name" value="NAD(P)-binding Rossmann-like Domain"/>
    <property type="match status" value="1"/>
</dbReference>
<keyword evidence="4" id="KW-1185">Reference proteome</keyword>
<evidence type="ECO:0000313" key="3">
    <source>
        <dbReference type="EMBL" id="MXG88282.1"/>
    </source>
</evidence>
<dbReference type="PANTHER" id="PTHR42760">
    <property type="entry name" value="SHORT-CHAIN DEHYDROGENASES/REDUCTASES FAMILY MEMBER"/>
    <property type="match status" value="1"/>
</dbReference>
<organism evidence="3 4">
    <name type="scientific">Nocardioides flavescens</name>
    <dbReference type="NCBI Taxonomy" id="2691959"/>
    <lineage>
        <taxon>Bacteria</taxon>
        <taxon>Bacillati</taxon>
        <taxon>Actinomycetota</taxon>
        <taxon>Actinomycetes</taxon>
        <taxon>Propionibacteriales</taxon>
        <taxon>Nocardioidaceae</taxon>
        <taxon>Nocardioides</taxon>
    </lineage>
</organism>
<gene>
    <name evidence="3" type="ORF">GRQ65_01805</name>
</gene>
<dbReference type="AlphaFoldDB" id="A0A6L7EXY4"/>
<protein>
    <submittedName>
        <fullName evidence="3">SDR family oxidoreductase</fullName>
    </submittedName>
</protein>
<dbReference type="EMBL" id="WUEK01000001">
    <property type="protein sequence ID" value="MXG88282.1"/>
    <property type="molecule type" value="Genomic_DNA"/>
</dbReference>
<dbReference type="GO" id="GO:0016616">
    <property type="term" value="F:oxidoreductase activity, acting on the CH-OH group of donors, NAD or NADP as acceptor"/>
    <property type="evidence" value="ECO:0007669"/>
    <property type="project" value="TreeGrafter"/>
</dbReference>
<reference evidence="3 4" key="1">
    <citation type="submission" date="2019-12" db="EMBL/GenBank/DDBJ databases">
        <authorList>
            <person name="Kun Z."/>
        </authorList>
    </citation>
    <scope>NUCLEOTIDE SEQUENCE [LARGE SCALE GENOMIC DNA]</scope>
    <source>
        <strain evidence="3 4">YIM 123512</strain>
    </source>
</reference>
<dbReference type="Pfam" id="PF13561">
    <property type="entry name" value="adh_short_C2"/>
    <property type="match status" value="1"/>
</dbReference>